<evidence type="ECO:0000313" key="9">
    <source>
        <dbReference type="Proteomes" id="UP000008672"/>
    </source>
</evidence>
<dbReference type="GeneTree" id="ENSGT00940000154824"/>
<dbReference type="FunFam" id="1.10.287.70:FF:000072">
    <property type="entry name" value="Cyclic nucleotide gated channel beta 3"/>
    <property type="match status" value="1"/>
</dbReference>
<accession>H3AIP2</accession>
<dbReference type="EMBL" id="AFYH01123937">
    <property type="status" value="NOT_ANNOTATED_CDS"/>
    <property type="molecule type" value="Genomic_DNA"/>
</dbReference>
<dbReference type="InterPro" id="IPR005821">
    <property type="entry name" value="Ion_trans_dom"/>
</dbReference>
<evidence type="ECO:0000256" key="3">
    <source>
        <dbReference type="ARBA" id="ARBA00022989"/>
    </source>
</evidence>
<dbReference type="SUPFAM" id="SSF81324">
    <property type="entry name" value="Voltage-gated potassium channels"/>
    <property type="match status" value="1"/>
</dbReference>
<reference evidence="8" key="2">
    <citation type="submission" date="2025-08" db="UniProtKB">
        <authorList>
            <consortium name="Ensembl"/>
        </authorList>
    </citation>
    <scope>IDENTIFICATION</scope>
</reference>
<keyword evidence="4 6" id="KW-0472">Membrane</keyword>
<feature type="region of interest" description="Disordered" evidence="5">
    <location>
        <begin position="35"/>
        <end position="58"/>
    </location>
</feature>
<comment type="subcellular location">
    <subcellularLocation>
        <location evidence="1">Membrane</location>
        <topology evidence="1">Multi-pass membrane protein</topology>
    </subcellularLocation>
</comment>
<keyword evidence="9" id="KW-1185">Reference proteome</keyword>
<sequence>MPTAATINEFAHDQLHDLVKRMRHRTTLYKEKLVDQDVSSPEGSPTAFRPTPLKKKEEAAKPEEEHYCDMLCCKFKRRPLKDYLKKLKLPESIDAYTDRIYLWWLFLVTLAFNWNCWLIPVRFTFPYQTSENIYYWMIVDYTCDAIYLLDLFIFQPRLQYVKGGDVVTDKTALKKHYKESKNFQYDLAAVLPFDILHLKFGFNPVFRANRILK</sequence>
<dbReference type="Pfam" id="PF00520">
    <property type="entry name" value="Ion_trans"/>
    <property type="match status" value="1"/>
</dbReference>
<dbReference type="GO" id="GO:0017071">
    <property type="term" value="C:intracellular cyclic nucleotide activated cation channel complex"/>
    <property type="evidence" value="ECO:0007669"/>
    <property type="project" value="TreeGrafter"/>
</dbReference>
<name>H3AIP2_LATCH</name>
<dbReference type="Proteomes" id="UP000008672">
    <property type="component" value="Unassembled WGS sequence"/>
</dbReference>
<feature type="domain" description="Ion transport" evidence="7">
    <location>
        <begin position="102"/>
        <end position="212"/>
    </location>
</feature>
<evidence type="ECO:0000313" key="8">
    <source>
        <dbReference type="Ensembl" id="ENSLACP00000009513.1"/>
    </source>
</evidence>
<evidence type="ECO:0000256" key="1">
    <source>
        <dbReference type="ARBA" id="ARBA00004141"/>
    </source>
</evidence>
<organism evidence="8 9">
    <name type="scientific">Latimeria chalumnae</name>
    <name type="common">Coelacanth</name>
    <dbReference type="NCBI Taxonomy" id="7897"/>
    <lineage>
        <taxon>Eukaryota</taxon>
        <taxon>Metazoa</taxon>
        <taxon>Chordata</taxon>
        <taxon>Craniata</taxon>
        <taxon>Vertebrata</taxon>
        <taxon>Euteleostomi</taxon>
        <taxon>Coelacanthiformes</taxon>
        <taxon>Coelacanthidae</taxon>
        <taxon>Latimeria</taxon>
    </lineage>
</organism>
<gene>
    <name evidence="8" type="primary">CNGB3</name>
</gene>
<dbReference type="EMBL" id="AFYH01123935">
    <property type="status" value="NOT_ANNOTATED_CDS"/>
    <property type="molecule type" value="Genomic_DNA"/>
</dbReference>
<feature type="transmembrane region" description="Helical" evidence="6">
    <location>
        <begin position="101"/>
        <end position="121"/>
    </location>
</feature>
<reference evidence="8" key="3">
    <citation type="submission" date="2025-09" db="UniProtKB">
        <authorList>
            <consortium name="Ensembl"/>
        </authorList>
    </citation>
    <scope>IDENTIFICATION</scope>
</reference>
<dbReference type="GO" id="GO:0001750">
    <property type="term" value="C:photoreceptor outer segment"/>
    <property type="evidence" value="ECO:0007669"/>
    <property type="project" value="TreeGrafter"/>
</dbReference>
<keyword evidence="3 6" id="KW-1133">Transmembrane helix</keyword>
<dbReference type="GO" id="GO:0005886">
    <property type="term" value="C:plasma membrane"/>
    <property type="evidence" value="ECO:0007669"/>
    <property type="project" value="TreeGrafter"/>
</dbReference>
<evidence type="ECO:0000256" key="6">
    <source>
        <dbReference type="SAM" id="Phobius"/>
    </source>
</evidence>
<evidence type="ECO:0000256" key="2">
    <source>
        <dbReference type="ARBA" id="ARBA00022692"/>
    </source>
</evidence>
<dbReference type="Ensembl" id="ENSLACT00000009585.1">
    <property type="protein sequence ID" value="ENSLACP00000009513.1"/>
    <property type="gene ID" value="ENSLACG00000008390.1"/>
</dbReference>
<dbReference type="EMBL" id="AFYH01123936">
    <property type="status" value="NOT_ANNOTATED_CDS"/>
    <property type="molecule type" value="Genomic_DNA"/>
</dbReference>
<dbReference type="GO" id="GO:0044877">
    <property type="term" value="F:protein-containing complex binding"/>
    <property type="evidence" value="ECO:0007669"/>
    <property type="project" value="TreeGrafter"/>
</dbReference>
<dbReference type="PANTHER" id="PTHR45638">
    <property type="entry name" value="CYCLIC NUCLEOTIDE-GATED CATION CHANNEL SUBUNIT A"/>
    <property type="match status" value="1"/>
</dbReference>
<dbReference type="HOGENOM" id="CLU_1192197_0_0_1"/>
<reference evidence="9" key="1">
    <citation type="submission" date="2011-08" db="EMBL/GenBank/DDBJ databases">
        <title>The draft genome of Latimeria chalumnae.</title>
        <authorList>
            <person name="Di Palma F."/>
            <person name="Alfoldi J."/>
            <person name="Johnson J."/>
            <person name="Berlin A."/>
            <person name="Gnerre S."/>
            <person name="Jaffe D."/>
            <person name="MacCallum I."/>
            <person name="Young S."/>
            <person name="Walker B.J."/>
            <person name="Lander E."/>
            <person name="Lindblad-Toh K."/>
        </authorList>
    </citation>
    <scope>NUCLEOTIDE SEQUENCE [LARGE SCALE GENOMIC DNA]</scope>
    <source>
        <strain evidence="9">Wild caught</strain>
    </source>
</reference>
<dbReference type="PANTHER" id="PTHR45638:SF8">
    <property type="entry name" value="CYCLIC NUCLEOTIDE-GATED CATION CHANNEL BETA-3"/>
    <property type="match status" value="1"/>
</dbReference>
<evidence type="ECO:0000256" key="4">
    <source>
        <dbReference type="ARBA" id="ARBA00023136"/>
    </source>
</evidence>
<evidence type="ECO:0000256" key="5">
    <source>
        <dbReference type="SAM" id="MobiDB-lite"/>
    </source>
</evidence>
<dbReference type="Gene3D" id="1.10.287.70">
    <property type="match status" value="1"/>
</dbReference>
<dbReference type="GO" id="GO:0030553">
    <property type="term" value="F:cGMP binding"/>
    <property type="evidence" value="ECO:0007669"/>
    <property type="project" value="TreeGrafter"/>
</dbReference>
<proteinExistence type="predicted"/>
<keyword evidence="2 6" id="KW-0812">Transmembrane</keyword>
<evidence type="ECO:0000259" key="7">
    <source>
        <dbReference type="Pfam" id="PF00520"/>
    </source>
</evidence>
<dbReference type="GO" id="GO:0005223">
    <property type="term" value="F:intracellularly cGMP-activated cation channel activity"/>
    <property type="evidence" value="ECO:0007669"/>
    <property type="project" value="TreeGrafter"/>
</dbReference>
<dbReference type="InterPro" id="IPR050866">
    <property type="entry name" value="CNG_cation_channel"/>
</dbReference>
<feature type="transmembrane region" description="Helical" evidence="6">
    <location>
        <begin position="133"/>
        <end position="154"/>
    </location>
</feature>
<protein>
    <submittedName>
        <fullName evidence="8">Cyclic nucleotide gated channel subunit beta 3</fullName>
    </submittedName>
</protein>
<dbReference type="GO" id="GO:0005222">
    <property type="term" value="F:intracellularly cAMP-activated cation channel activity"/>
    <property type="evidence" value="ECO:0007669"/>
    <property type="project" value="TreeGrafter"/>
</dbReference>
<dbReference type="AlphaFoldDB" id="H3AIP2"/>